<dbReference type="PRINTS" id="PR00821">
    <property type="entry name" value="TAGLIPASE"/>
</dbReference>
<dbReference type="PANTHER" id="PTHR11610">
    <property type="entry name" value="LIPASE"/>
    <property type="match status" value="1"/>
</dbReference>
<dbReference type="GO" id="GO:0016042">
    <property type="term" value="P:lipid catabolic process"/>
    <property type="evidence" value="ECO:0007669"/>
    <property type="project" value="TreeGrafter"/>
</dbReference>
<dbReference type="Gene3D" id="3.40.50.1820">
    <property type="entry name" value="alpha/beta hydrolase"/>
    <property type="match status" value="1"/>
</dbReference>
<evidence type="ECO:0000256" key="1">
    <source>
        <dbReference type="ARBA" id="ARBA00004613"/>
    </source>
</evidence>
<dbReference type="GO" id="GO:0016298">
    <property type="term" value="F:lipase activity"/>
    <property type="evidence" value="ECO:0007669"/>
    <property type="project" value="InterPro"/>
</dbReference>
<feature type="region of interest" description="Disordered" evidence="5">
    <location>
        <begin position="388"/>
        <end position="407"/>
    </location>
</feature>
<dbReference type="eggNOG" id="ENOG502T94J">
    <property type="taxonomic scope" value="Eukaryota"/>
</dbReference>
<keyword evidence="3" id="KW-0964">Secreted</keyword>
<reference evidence="7 8" key="1">
    <citation type="journal article" date="2007" name="Nature">
        <title>Evolution of genes and genomes on the Drosophila phylogeny.</title>
        <authorList>
            <consortium name="Drosophila 12 Genomes Consortium"/>
            <person name="Clark A.G."/>
            <person name="Eisen M.B."/>
            <person name="Smith D.R."/>
            <person name="Bergman C.M."/>
            <person name="Oliver B."/>
            <person name="Markow T.A."/>
            <person name="Kaufman T.C."/>
            <person name="Kellis M."/>
            <person name="Gelbart W."/>
            <person name="Iyer V.N."/>
            <person name="Pollard D.A."/>
            <person name="Sackton T.B."/>
            <person name="Larracuente A.M."/>
            <person name="Singh N.D."/>
            <person name="Abad J.P."/>
            <person name="Abt D.N."/>
            <person name="Adryan B."/>
            <person name="Aguade M."/>
            <person name="Akashi H."/>
            <person name="Anderson W.W."/>
            <person name="Aquadro C.F."/>
            <person name="Ardell D.H."/>
            <person name="Arguello R."/>
            <person name="Artieri C.G."/>
            <person name="Barbash D.A."/>
            <person name="Barker D."/>
            <person name="Barsanti P."/>
            <person name="Batterham P."/>
            <person name="Batzoglou S."/>
            <person name="Begun D."/>
            <person name="Bhutkar A."/>
            <person name="Blanco E."/>
            <person name="Bosak S.A."/>
            <person name="Bradley R.K."/>
            <person name="Brand A.D."/>
            <person name="Brent M.R."/>
            <person name="Brooks A.N."/>
            <person name="Brown R.H."/>
            <person name="Butlin R.K."/>
            <person name="Caggese C."/>
            <person name="Calvi B.R."/>
            <person name="Bernardo de Carvalho A."/>
            <person name="Caspi A."/>
            <person name="Castrezana S."/>
            <person name="Celniker S.E."/>
            <person name="Chang J.L."/>
            <person name="Chapple C."/>
            <person name="Chatterji S."/>
            <person name="Chinwalla A."/>
            <person name="Civetta A."/>
            <person name="Clifton S.W."/>
            <person name="Comeron J.M."/>
            <person name="Costello J.C."/>
            <person name="Coyne J.A."/>
            <person name="Daub J."/>
            <person name="David R.G."/>
            <person name="Delcher A.L."/>
            <person name="Delehaunty K."/>
            <person name="Do C.B."/>
            <person name="Ebling H."/>
            <person name="Edwards K."/>
            <person name="Eickbush T."/>
            <person name="Evans J.D."/>
            <person name="Filipski A."/>
            <person name="Findeiss S."/>
            <person name="Freyhult E."/>
            <person name="Fulton L."/>
            <person name="Fulton R."/>
            <person name="Garcia A.C."/>
            <person name="Gardiner A."/>
            <person name="Garfield D.A."/>
            <person name="Garvin B.E."/>
            <person name="Gibson G."/>
            <person name="Gilbert D."/>
            <person name="Gnerre S."/>
            <person name="Godfrey J."/>
            <person name="Good R."/>
            <person name="Gotea V."/>
            <person name="Gravely B."/>
            <person name="Greenberg A.J."/>
            <person name="Griffiths-Jones S."/>
            <person name="Gross S."/>
            <person name="Guigo R."/>
            <person name="Gustafson E.A."/>
            <person name="Haerty W."/>
            <person name="Hahn M.W."/>
            <person name="Halligan D.L."/>
            <person name="Halpern A.L."/>
            <person name="Halter G.M."/>
            <person name="Han M.V."/>
            <person name="Heger A."/>
            <person name="Hillier L."/>
            <person name="Hinrichs A.S."/>
            <person name="Holmes I."/>
            <person name="Hoskins R.A."/>
            <person name="Hubisz M.J."/>
            <person name="Hultmark D."/>
            <person name="Huntley M.A."/>
            <person name="Jaffe D.B."/>
            <person name="Jagadeeshan S."/>
            <person name="Jeck W.R."/>
            <person name="Johnson J."/>
            <person name="Jones C.D."/>
            <person name="Jordan W.C."/>
            <person name="Karpen G.H."/>
            <person name="Kataoka E."/>
            <person name="Keightley P.D."/>
            <person name="Kheradpour P."/>
            <person name="Kirkness E.F."/>
            <person name="Koerich L.B."/>
            <person name="Kristiansen K."/>
            <person name="Kudrna D."/>
            <person name="Kulathinal R.J."/>
            <person name="Kumar S."/>
            <person name="Kwok R."/>
            <person name="Lander E."/>
            <person name="Langley C.H."/>
            <person name="Lapoint R."/>
            <person name="Lazzaro B.P."/>
            <person name="Lee S.J."/>
            <person name="Levesque L."/>
            <person name="Li R."/>
            <person name="Lin C.F."/>
            <person name="Lin M.F."/>
            <person name="Lindblad-Toh K."/>
            <person name="Llopart A."/>
            <person name="Long M."/>
            <person name="Low L."/>
            <person name="Lozovsky E."/>
            <person name="Lu J."/>
            <person name="Luo M."/>
            <person name="Machado C.A."/>
            <person name="Makalowski W."/>
            <person name="Marzo M."/>
            <person name="Matsuda M."/>
            <person name="Matzkin L."/>
            <person name="McAllister B."/>
            <person name="McBride C.S."/>
            <person name="McKernan B."/>
            <person name="McKernan K."/>
            <person name="Mendez-Lago M."/>
            <person name="Minx P."/>
            <person name="Mollenhauer M.U."/>
            <person name="Montooth K."/>
            <person name="Mount S.M."/>
            <person name="Mu X."/>
            <person name="Myers E."/>
            <person name="Negre B."/>
            <person name="Newfeld S."/>
            <person name="Nielsen R."/>
            <person name="Noor M.A."/>
            <person name="O'Grady P."/>
            <person name="Pachter L."/>
            <person name="Papaceit M."/>
            <person name="Parisi M.J."/>
            <person name="Parisi M."/>
            <person name="Parts L."/>
            <person name="Pedersen J.S."/>
            <person name="Pesole G."/>
            <person name="Phillippy A.M."/>
            <person name="Ponting C.P."/>
            <person name="Pop M."/>
            <person name="Porcelli D."/>
            <person name="Powell J.R."/>
            <person name="Prohaska S."/>
            <person name="Pruitt K."/>
            <person name="Puig M."/>
            <person name="Quesneville H."/>
            <person name="Ram K.R."/>
            <person name="Rand D."/>
            <person name="Rasmussen M.D."/>
            <person name="Reed L.K."/>
            <person name="Reenan R."/>
            <person name="Reily A."/>
            <person name="Remington K.A."/>
            <person name="Rieger T.T."/>
            <person name="Ritchie M.G."/>
            <person name="Robin C."/>
            <person name="Rogers Y.H."/>
            <person name="Rohde C."/>
            <person name="Rozas J."/>
            <person name="Rubenfield M.J."/>
            <person name="Ruiz A."/>
            <person name="Russo S."/>
            <person name="Salzberg S.L."/>
            <person name="Sanchez-Gracia A."/>
            <person name="Saranga D.J."/>
            <person name="Sato H."/>
            <person name="Schaeffer S.W."/>
            <person name="Schatz M.C."/>
            <person name="Schlenke T."/>
            <person name="Schwartz R."/>
            <person name="Segarra C."/>
            <person name="Singh R.S."/>
            <person name="Sirot L."/>
            <person name="Sirota M."/>
            <person name="Sisneros N.B."/>
            <person name="Smith C.D."/>
            <person name="Smith T.F."/>
            <person name="Spieth J."/>
            <person name="Stage D.E."/>
            <person name="Stark A."/>
            <person name="Stephan W."/>
            <person name="Strausberg R.L."/>
            <person name="Strempel S."/>
            <person name="Sturgill D."/>
            <person name="Sutton G."/>
            <person name="Sutton G.G."/>
            <person name="Tao W."/>
            <person name="Teichmann S."/>
            <person name="Tobari Y.N."/>
            <person name="Tomimura Y."/>
            <person name="Tsolas J.M."/>
            <person name="Valente V.L."/>
            <person name="Venter E."/>
            <person name="Venter J.C."/>
            <person name="Vicario S."/>
            <person name="Vieira F.G."/>
            <person name="Vilella A.J."/>
            <person name="Villasante A."/>
            <person name="Walenz B."/>
            <person name="Wang J."/>
            <person name="Wasserman M."/>
            <person name="Watts T."/>
            <person name="Wilson D."/>
            <person name="Wilson R.K."/>
            <person name="Wing R.A."/>
            <person name="Wolfner M.F."/>
            <person name="Wong A."/>
            <person name="Wong G.K."/>
            <person name="Wu C.I."/>
            <person name="Wu G."/>
            <person name="Yamamoto D."/>
            <person name="Yang H.P."/>
            <person name="Yang S.P."/>
            <person name="Yorke J.A."/>
            <person name="Yoshida K."/>
            <person name="Zdobnov E."/>
            <person name="Zhang P."/>
            <person name="Zhang Y."/>
            <person name="Zimin A.V."/>
            <person name="Baldwin J."/>
            <person name="Abdouelleil A."/>
            <person name="Abdulkadir J."/>
            <person name="Abebe A."/>
            <person name="Abera B."/>
            <person name="Abreu J."/>
            <person name="Acer S.C."/>
            <person name="Aftuck L."/>
            <person name="Alexander A."/>
            <person name="An P."/>
            <person name="Anderson E."/>
            <person name="Anderson S."/>
            <person name="Arachi H."/>
            <person name="Azer M."/>
            <person name="Bachantsang P."/>
            <person name="Barry A."/>
            <person name="Bayul T."/>
            <person name="Berlin A."/>
            <person name="Bessette D."/>
            <person name="Bloom T."/>
            <person name="Blye J."/>
            <person name="Boguslavskiy L."/>
            <person name="Bonnet C."/>
            <person name="Boukhgalter B."/>
            <person name="Bourzgui I."/>
            <person name="Brown A."/>
            <person name="Cahill P."/>
            <person name="Channer S."/>
            <person name="Cheshatsang Y."/>
            <person name="Chuda L."/>
            <person name="Citroen M."/>
            <person name="Collymore A."/>
            <person name="Cooke P."/>
            <person name="Costello M."/>
            <person name="D'Aco K."/>
            <person name="Daza R."/>
            <person name="De Haan G."/>
            <person name="DeGray S."/>
            <person name="DeMaso C."/>
            <person name="Dhargay N."/>
            <person name="Dooley K."/>
            <person name="Dooley E."/>
            <person name="Doricent M."/>
            <person name="Dorje P."/>
            <person name="Dorjee K."/>
            <person name="Dupes A."/>
            <person name="Elong R."/>
            <person name="Falk J."/>
            <person name="Farina A."/>
            <person name="Faro S."/>
            <person name="Ferguson D."/>
            <person name="Fisher S."/>
            <person name="Foley C.D."/>
            <person name="Franke A."/>
            <person name="Friedrich D."/>
            <person name="Gadbois L."/>
            <person name="Gearin G."/>
            <person name="Gearin C.R."/>
            <person name="Giannoukos G."/>
            <person name="Goode T."/>
            <person name="Graham J."/>
            <person name="Grandbois E."/>
            <person name="Grewal S."/>
            <person name="Gyaltsen K."/>
            <person name="Hafez N."/>
            <person name="Hagos B."/>
            <person name="Hall J."/>
            <person name="Henson C."/>
            <person name="Hollinger A."/>
            <person name="Honan T."/>
            <person name="Huard M.D."/>
            <person name="Hughes L."/>
            <person name="Hurhula B."/>
            <person name="Husby M.E."/>
            <person name="Kamat A."/>
            <person name="Kanga B."/>
            <person name="Kashin S."/>
            <person name="Khazanovich D."/>
            <person name="Kisner P."/>
            <person name="Lance K."/>
            <person name="Lara M."/>
            <person name="Lee W."/>
            <person name="Lennon N."/>
            <person name="Letendre F."/>
            <person name="LeVine R."/>
            <person name="Lipovsky A."/>
            <person name="Liu X."/>
            <person name="Liu J."/>
            <person name="Liu S."/>
            <person name="Lokyitsang T."/>
            <person name="Lokyitsang Y."/>
            <person name="Lubonja R."/>
            <person name="Lui A."/>
            <person name="MacDonald P."/>
            <person name="Magnisalis V."/>
            <person name="Maru K."/>
            <person name="Matthews C."/>
            <person name="McCusker W."/>
            <person name="McDonough S."/>
            <person name="Mehta T."/>
            <person name="Meldrim J."/>
            <person name="Meneus L."/>
            <person name="Mihai O."/>
            <person name="Mihalev A."/>
            <person name="Mihova T."/>
            <person name="Mittelman R."/>
            <person name="Mlenga V."/>
            <person name="Montmayeur A."/>
            <person name="Mulrain L."/>
            <person name="Navidi A."/>
            <person name="Naylor J."/>
            <person name="Negash T."/>
            <person name="Nguyen T."/>
            <person name="Nguyen N."/>
            <person name="Nicol R."/>
            <person name="Norbu C."/>
            <person name="Norbu N."/>
            <person name="Novod N."/>
            <person name="O'Neill B."/>
            <person name="Osman S."/>
            <person name="Markiewicz E."/>
            <person name="Oyono O.L."/>
            <person name="Patti C."/>
            <person name="Phunkhang P."/>
            <person name="Pierre F."/>
            <person name="Priest M."/>
            <person name="Raghuraman S."/>
            <person name="Rege F."/>
            <person name="Reyes R."/>
            <person name="Rise C."/>
            <person name="Rogov P."/>
            <person name="Ross K."/>
            <person name="Ryan E."/>
            <person name="Settipalli S."/>
            <person name="Shea T."/>
            <person name="Sherpa N."/>
            <person name="Shi L."/>
            <person name="Shih D."/>
            <person name="Sparrow T."/>
            <person name="Spaulding J."/>
            <person name="Stalker J."/>
            <person name="Stange-Thomann N."/>
            <person name="Stavropoulos S."/>
            <person name="Stone C."/>
            <person name="Strader C."/>
            <person name="Tesfaye S."/>
            <person name="Thomson T."/>
            <person name="Thoulutsang Y."/>
            <person name="Thoulutsang D."/>
            <person name="Topham K."/>
            <person name="Topping I."/>
            <person name="Tsamla T."/>
            <person name="Vassiliev H."/>
            <person name="Vo A."/>
            <person name="Wangchuk T."/>
            <person name="Wangdi T."/>
            <person name="Weiand M."/>
            <person name="Wilkinson J."/>
            <person name="Wilson A."/>
            <person name="Yadav S."/>
            <person name="Young G."/>
            <person name="Yu Q."/>
            <person name="Zembek L."/>
            <person name="Zhong D."/>
            <person name="Zimmer A."/>
            <person name="Zwirko Z."/>
            <person name="Jaffe D.B."/>
            <person name="Alvarez P."/>
            <person name="Brockman W."/>
            <person name="Butler J."/>
            <person name="Chin C."/>
            <person name="Gnerre S."/>
            <person name="Grabherr M."/>
            <person name="Kleber M."/>
            <person name="Mauceli E."/>
            <person name="MacCallum I."/>
        </authorList>
    </citation>
    <scope>NUCLEOTIDE SEQUENCE [LARGE SCALE GENOMIC DNA]</scope>
    <source>
        <strain evidence="8">Tucson 14030-0811.24</strain>
    </source>
</reference>
<dbReference type="EMBL" id="CH964214">
    <property type="protein sequence ID" value="EDW80360.2"/>
    <property type="molecule type" value="Genomic_DNA"/>
</dbReference>
<sequence>MANSIGGEGFDDLIDTDLREVMEDTALDDVHFIEMLDDTSPEEGRTQGKPSSNAIGIEGDYDVEMNEFMDLIPDPHERLPDDVGLRSDFSEEPEADDILVTLQDDEHAEAQHGMWNKCDNDLSQPKGIGKFLDLPFLKKIAKNLNPFANRQQLRMQFYLFKREFPQCGREMDFMNEKKWSQSGYNASLPTRIMIHGWMSQSRGSFNRDLKDAYLKRGDYNVIVTDWSTNSANINYFSVVKLIESFGAQLVQFTRELNRQFQANYDDMYLIGHSLGAQIAGAAGKRLHPEQYNTIFALDPAGPKFRHRSTEFRIDATDAKYVESIHTSGNFGFLRPTGSATFYPNYGLYQRSCYYLGCSHIRSYQMFAESINSIRGFWGTPCTRNQNKWQCDQSQRQSTQMGGEPSMRKNGIYYVKTSSSDPFALGR</sequence>
<evidence type="ECO:0000313" key="7">
    <source>
        <dbReference type="EMBL" id="EDW80360.2"/>
    </source>
</evidence>
<dbReference type="SUPFAM" id="SSF53474">
    <property type="entry name" value="alpha/beta-Hydrolases"/>
    <property type="match status" value="1"/>
</dbReference>
<dbReference type="InterPro" id="IPR029058">
    <property type="entry name" value="AB_hydrolase_fold"/>
</dbReference>
<dbReference type="InterPro" id="IPR013818">
    <property type="entry name" value="Lipase"/>
</dbReference>
<evidence type="ECO:0000256" key="4">
    <source>
        <dbReference type="RuleBase" id="RU004262"/>
    </source>
</evidence>
<evidence type="ECO:0000259" key="6">
    <source>
        <dbReference type="Pfam" id="PF00151"/>
    </source>
</evidence>
<evidence type="ECO:0000313" key="8">
    <source>
        <dbReference type="Proteomes" id="UP000007798"/>
    </source>
</evidence>
<protein>
    <recommendedName>
        <fullName evidence="6">Lipase domain-containing protein</fullName>
    </recommendedName>
</protein>
<dbReference type="PANTHER" id="PTHR11610:SF173">
    <property type="entry name" value="LIPASE DOMAIN-CONTAINING PROTEIN-RELATED"/>
    <property type="match status" value="1"/>
</dbReference>
<dbReference type="InParanoid" id="B4N7M1"/>
<keyword evidence="7" id="KW-0378">Hydrolase</keyword>
<gene>
    <name evidence="7" type="primary">Dwil\GK18697</name>
    <name evidence="7" type="ORF">Dwil_GK18697</name>
</gene>
<evidence type="ECO:0000256" key="2">
    <source>
        <dbReference type="ARBA" id="ARBA00010701"/>
    </source>
</evidence>
<proteinExistence type="inferred from homology"/>
<evidence type="ECO:0000256" key="5">
    <source>
        <dbReference type="SAM" id="MobiDB-lite"/>
    </source>
</evidence>
<feature type="compositionally biased region" description="Polar residues" evidence="5">
    <location>
        <begin position="388"/>
        <end position="400"/>
    </location>
</feature>
<dbReference type="GO" id="GO:0005615">
    <property type="term" value="C:extracellular space"/>
    <property type="evidence" value="ECO:0007669"/>
    <property type="project" value="TreeGrafter"/>
</dbReference>
<feature type="domain" description="Lipase" evidence="6">
    <location>
        <begin position="149"/>
        <end position="422"/>
    </location>
</feature>
<dbReference type="AlphaFoldDB" id="B4N7M1"/>
<comment type="subcellular location">
    <subcellularLocation>
        <location evidence="1">Secreted</location>
    </subcellularLocation>
</comment>
<dbReference type="Pfam" id="PF00151">
    <property type="entry name" value="Lipase"/>
    <property type="match status" value="1"/>
</dbReference>
<dbReference type="FunCoup" id="B4N7M1">
    <property type="interactions" value="15"/>
</dbReference>
<keyword evidence="8" id="KW-1185">Reference proteome</keyword>
<evidence type="ECO:0000256" key="3">
    <source>
        <dbReference type="ARBA" id="ARBA00022525"/>
    </source>
</evidence>
<dbReference type="HOGENOM" id="CLU_027171_2_0_1"/>
<dbReference type="SMR" id="B4N7M1"/>
<accession>B4N7M1</accession>
<dbReference type="InterPro" id="IPR033906">
    <property type="entry name" value="Lipase_N"/>
</dbReference>
<dbReference type="OrthoDB" id="199913at2759"/>
<dbReference type="InterPro" id="IPR000734">
    <property type="entry name" value="TAG_lipase"/>
</dbReference>
<dbReference type="CDD" id="cd00707">
    <property type="entry name" value="Pancreat_lipase_like"/>
    <property type="match status" value="1"/>
</dbReference>
<comment type="similarity">
    <text evidence="2 4">Belongs to the AB hydrolase superfamily. Lipase family.</text>
</comment>
<dbReference type="GO" id="GO:0017171">
    <property type="term" value="F:serine hydrolase activity"/>
    <property type="evidence" value="ECO:0007669"/>
    <property type="project" value="TreeGrafter"/>
</dbReference>
<name>B4N7M1_DROWI</name>
<dbReference type="Proteomes" id="UP000007798">
    <property type="component" value="Unassembled WGS sequence"/>
</dbReference>
<organism evidence="7 8">
    <name type="scientific">Drosophila willistoni</name>
    <name type="common">Fruit fly</name>
    <dbReference type="NCBI Taxonomy" id="7260"/>
    <lineage>
        <taxon>Eukaryota</taxon>
        <taxon>Metazoa</taxon>
        <taxon>Ecdysozoa</taxon>
        <taxon>Arthropoda</taxon>
        <taxon>Hexapoda</taxon>
        <taxon>Insecta</taxon>
        <taxon>Pterygota</taxon>
        <taxon>Neoptera</taxon>
        <taxon>Endopterygota</taxon>
        <taxon>Diptera</taxon>
        <taxon>Brachycera</taxon>
        <taxon>Muscomorpha</taxon>
        <taxon>Ephydroidea</taxon>
        <taxon>Drosophilidae</taxon>
        <taxon>Drosophila</taxon>
        <taxon>Sophophora</taxon>
    </lineage>
</organism>